<keyword evidence="2" id="KW-0326">Glycosidase</keyword>
<name>A0A7H1N5H4_9PROT</name>
<feature type="binding site" evidence="1">
    <location>
        <position position="253"/>
    </location>
    <ligand>
        <name>Mg(2+)</name>
        <dbReference type="ChEBI" id="CHEBI:18420"/>
        <label>1</label>
    </ligand>
</feature>
<protein>
    <submittedName>
        <fullName evidence="2">ADP-ribosyl-[dinitrogen reductase] hydrolase</fullName>
        <ecNumber evidence="2">3.2.2.24</ecNumber>
    </submittedName>
</protein>
<feature type="binding site" evidence="1">
    <location>
        <position position="252"/>
    </location>
    <ligand>
        <name>Mg(2+)</name>
        <dbReference type="ChEBI" id="CHEBI:18420"/>
        <label>1</label>
    </ligand>
</feature>
<dbReference type="AlphaFoldDB" id="A0A7H1N5H4"/>
<dbReference type="EMBL" id="CP053923">
    <property type="protein sequence ID" value="QNT70960.1"/>
    <property type="molecule type" value="Genomic_DNA"/>
</dbReference>
<dbReference type="Gene3D" id="1.10.4080.10">
    <property type="entry name" value="ADP-ribosylation/Crystallin J1"/>
    <property type="match status" value="1"/>
</dbReference>
<feature type="binding site" evidence="1">
    <location>
        <position position="68"/>
    </location>
    <ligand>
        <name>Mg(2+)</name>
        <dbReference type="ChEBI" id="CHEBI:18420"/>
        <label>1</label>
    </ligand>
</feature>
<dbReference type="PANTHER" id="PTHR16222">
    <property type="entry name" value="ADP-RIBOSYLGLYCOHYDROLASE"/>
    <property type="match status" value="1"/>
</dbReference>
<dbReference type="InterPro" id="IPR013479">
    <property type="entry name" value="ADP-ribosyl_diN_reduct_hydro"/>
</dbReference>
<dbReference type="RefSeq" id="WP_190261420.1">
    <property type="nucleotide sequence ID" value="NZ_CP053923.1"/>
</dbReference>
<feature type="binding site" evidence="1">
    <location>
        <position position="67"/>
    </location>
    <ligand>
        <name>Mg(2+)</name>
        <dbReference type="ChEBI" id="CHEBI:18420"/>
        <label>1</label>
    </ligand>
</feature>
<evidence type="ECO:0000313" key="2">
    <source>
        <dbReference type="EMBL" id="QNT70960.1"/>
    </source>
</evidence>
<keyword evidence="1" id="KW-0479">Metal-binding</keyword>
<dbReference type="InterPro" id="IPR050792">
    <property type="entry name" value="ADP-ribosylglycohydrolase"/>
</dbReference>
<dbReference type="EC" id="3.2.2.24" evidence="2"/>
<comment type="cofactor">
    <cofactor evidence="1">
        <name>Mg(2+)</name>
        <dbReference type="ChEBI" id="CHEBI:18420"/>
    </cofactor>
    <text evidence="1">Binds 2 magnesium ions per subunit.</text>
</comment>
<dbReference type="NCBIfam" id="TIGR02662">
    <property type="entry name" value="dinitro_DRAG"/>
    <property type="match status" value="1"/>
</dbReference>
<dbReference type="InterPro" id="IPR005502">
    <property type="entry name" value="Ribosyl_crysJ1"/>
</dbReference>
<dbReference type="Proteomes" id="UP000516369">
    <property type="component" value="Chromosome"/>
</dbReference>
<dbReference type="PANTHER" id="PTHR16222:SF12">
    <property type="entry name" value="ADP-RIBOSYLGLYCOHYDROLASE-RELATED"/>
    <property type="match status" value="1"/>
</dbReference>
<keyword evidence="1" id="KW-0460">Magnesium</keyword>
<reference evidence="2 3" key="1">
    <citation type="submission" date="2020-05" db="EMBL/GenBank/DDBJ databases">
        <title>Complete closed genome sequence of Defluviicoccus vanus.</title>
        <authorList>
            <person name="Bessarab I."/>
            <person name="Arumugam K."/>
            <person name="Maszenan A.M."/>
            <person name="Seviour R.J."/>
            <person name="Williams R.B."/>
        </authorList>
    </citation>
    <scope>NUCLEOTIDE SEQUENCE [LARGE SCALE GENOMIC DNA]</scope>
    <source>
        <strain evidence="2 3">Ben 114</strain>
    </source>
</reference>
<dbReference type="SUPFAM" id="SSF101478">
    <property type="entry name" value="ADP-ribosylglycohydrolase"/>
    <property type="match status" value="1"/>
</dbReference>
<keyword evidence="2" id="KW-0378">Hydrolase</keyword>
<dbReference type="GO" id="GO:0046872">
    <property type="term" value="F:metal ion binding"/>
    <property type="evidence" value="ECO:0007669"/>
    <property type="project" value="UniProtKB-KW"/>
</dbReference>
<dbReference type="KEGG" id="dvn:HQ394_18645"/>
<feature type="binding site" evidence="1">
    <location>
        <position position="250"/>
    </location>
    <ligand>
        <name>Mg(2+)</name>
        <dbReference type="ChEBI" id="CHEBI:18420"/>
        <label>1</label>
    </ligand>
</feature>
<organism evidence="2 3">
    <name type="scientific">Defluviicoccus vanus</name>
    <dbReference type="NCBI Taxonomy" id="111831"/>
    <lineage>
        <taxon>Bacteria</taxon>
        <taxon>Pseudomonadati</taxon>
        <taxon>Pseudomonadota</taxon>
        <taxon>Alphaproteobacteria</taxon>
        <taxon>Rhodospirillales</taxon>
        <taxon>Rhodospirillaceae</taxon>
        <taxon>Defluviicoccus</taxon>
    </lineage>
</organism>
<dbReference type="Pfam" id="PF03747">
    <property type="entry name" value="ADP_ribosyl_GH"/>
    <property type="match status" value="1"/>
</dbReference>
<keyword evidence="3" id="KW-1185">Reference proteome</keyword>
<sequence>MSAATPIEPTDAVLDRALGAYLGFAIGDALGATVEFMTPSEIARQYGVHSRMIGGGWLKLDPGQVTDDTDMTLCVGRAILHAGGWDLKGVCDEFAAWLKRVPVDVGNTVRRGVRRYILDGSMTTPPSDGDGGNGACMRNLPVALATIGRPVEFEQWTLEQCHITHNHPLSDAATLAMGRMVQRLVMGGGVAACRDEAKILIAAHTQFRFDRFRGPCSAYIVDTVCTVLKHYFLTDTIRSCVTETVNMGGDADTAGALAGMLAGATYGASTLPDAWLKRLDPKVTEEIKAQVPRLLAVAHLRR</sequence>
<evidence type="ECO:0000313" key="3">
    <source>
        <dbReference type="Proteomes" id="UP000516369"/>
    </source>
</evidence>
<dbReference type="InterPro" id="IPR036705">
    <property type="entry name" value="Ribosyl_crysJ1_sf"/>
</dbReference>
<gene>
    <name evidence="2" type="primary">draG</name>
    <name evidence="2" type="ORF">HQ394_18645</name>
</gene>
<accession>A0A7H1N5H4</accession>
<proteinExistence type="predicted"/>
<feature type="binding site" evidence="1">
    <location>
        <position position="66"/>
    </location>
    <ligand>
        <name>Mg(2+)</name>
        <dbReference type="ChEBI" id="CHEBI:18420"/>
        <label>1</label>
    </ligand>
</feature>
<dbReference type="GO" id="GO:0047407">
    <property type="term" value="F:ADP-ribosyl-[dinitrogen reductase] hydrolase activity"/>
    <property type="evidence" value="ECO:0007669"/>
    <property type="project" value="UniProtKB-EC"/>
</dbReference>
<evidence type="ECO:0000256" key="1">
    <source>
        <dbReference type="PIRSR" id="PIRSR605502-1"/>
    </source>
</evidence>